<dbReference type="Ensembl" id="ENSMAMT00000061807.1">
    <property type="protein sequence ID" value="ENSMAMP00000049707.1"/>
    <property type="gene ID" value="ENSMAMG00000026128.1"/>
</dbReference>
<dbReference type="InParanoid" id="A0A7N8XFT5"/>
<reference evidence="2" key="1">
    <citation type="submission" date="2025-08" db="UniProtKB">
        <authorList>
            <consortium name="Ensembl"/>
        </authorList>
    </citation>
    <scope>IDENTIFICATION</scope>
</reference>
<feature type="domain" description="Schlafen AlbA-2" evidence="1">
    <location>
        <begin position="49"/>
        <end position="199"/>
    </location>
</feature>
<keyword evidence="3" id="KW-1185">Reference proteome</keyword>
<dbReference type="GeneTree" id="ENSGT00390000013973"/>
<accession>A0A7N8XFT5</accession>
<proteinExistence type="predicted"/>
<sequence>HSTSSENQRGRLCKPYPFNRYHDTYRYIESSILDTIESGPSNLIEPCHEYKAFINTTDENKMIKFIFEVIRFAAACMNSRTNGTIHFGIGDMPDFTHGQVLGVVVEDKEAYANELKSAIERCFEYKHKDTAQMCIKPPRFVEVLYKDMTSSDKCVIEVDIVPDSTICEENIYHTFNSGKTKAKKKEKQFYVRDGGSSKDLYPDATSGKDVEKNYQKFIDSVAHLSQRRKTEEEKHLSLIKSSTQASYVSHHKLREIITGGTLTLDKSNFERYVIVTNKSHVRQFESLGFLVELNPTAVLDFHPESAKDGLLYHFKQQCTVNVHSPAQYKITEAVEDIANKLKLTRSTSWVLCNSGIEDEAPSDIGQWLMDKGASVQDVISFLCRKDVLPNKRFLVIFLLLSTVSETTDPLLEAFNQFHKELGGTDQILCICDNERCFTSWKDLIEVQYKIDISGRCIYKLSLAAINGTILSLFSKCHRSKRFLPHSVLLKTDFESSLNTLDVLCMNQCEGGNEDKILIEENFYNGGKPSWCNFYCLESREPTTYITRDKLDLIKTIIPDLLCQRKPCVLFNLLHAPGCGGTTLAMHVLWALRDRFRCAVLKDSNADFAEVANQVVQFLMHDQKDQSSWVPILLMIDDFNNMEKVSELQQLIEHKCTENNIKSTQIVLLNCMRAEPFHPSEENRTFLGNDLSYKEQKHLTQIPNCETFYSFMMTKPQLKPEYINSVVHNTLKSFDINQKYSQLLAVLTLVNVYNADFYLPVNLCKTFISLEPKPLCGTDKVEELFGKFSNLINIKDEGEDKAVKMIHPKIAQCCFKDITQKTTKADVTKLLKLAKLKMASFLPPGLQETIKKTPLQPTKPFYSDLVAVCGVVSSHGLKSSQLRIVEWPAGLFQSFLQSLLYFFSFLFSEQILGGGRHFQRVRCWSSAFKTGEFHLGRSGEQFHCSRASACLSAIRVHNWLRCQLSAQFVPFSMKSSPGSRLHTRLRVSLRTFRANYQHAEYLDYVASVQIIRYC</sequence>
<dbReference type="GO" id="GO:0005737">
    <property type="term" value="C:cytoplasm"/>
    <property type="evidence" value="ECO:0007669"/>
    <property type="project" value="TreeGrafter"/>
</dbReference>
<dbReference type="Proteomes" id="UP000261640">
    <property type="component" value="Unplaced"/>
</dbReference>
<dbReference type="PANTHER" id="PTHR16155:SF20">
    <property type="entry name" value="STERILE ALPHA MOTIF DOMAIN-CONTAINING PROTEIN 9-LIKE"/>
    <property type="match status" value="1"/>
</dbReference>
<protein>
    <recommendedName>
        <fullName evidence="1">Schlafen AlbA-2 domain-containing protein</fullName>
    </recommendedName>
</protein>
<dbReference type="AlphaFoldDB" id="A0A7N8XFT5"/>
<dbReference type="Pfam" id="PF04326">
    <property type="entry name" value="SLFN_AlbA_2"/>
    <property type="match status" value="1"/>
</dbReference>
<reference evidence="2" key="2">
    <citation type="submission" date="2025-09" db="UniProtKB">
        <authorList>
            <consortium name="Ensembl"/>
        </authorList>
    </citation>
    <scope>IDENTIFICATION</scope>
</reference>
<evidence type="ECO:0000313" key="2">
    <source>
        <dbReference type="Ensembl" id="ENSMAMP00000049707.1"/>
    </source>
</evidence>
<evidence type="ECO:0000259" key="1">
    <source>
        <dbReference type="Pfam" id="PF04326"/>
    </source>
</evidence>
<dbReference type="PANTHER" id="PTHR16155">
    <property type="entry name" value="DED DOMAIN-CONTAINING PROTEIN"/>
    <property type="match status" value="1"/>
</dbReference>
<dbReference type="InterPro" id="IPR007421">
    <property type="entry name" value="Schlafen_AlbA_2_dom"/>
</dbReference>
<name>A0A7N8XFT5_9TELE</name>
<evidence type="ECO:0000313" key="3">
    <source>
        <dbReference type="Proteomes" id="UP000261640"/>
    </source>
</evidence>
<organism evidence="2 3">
    <name type="scientific">Mastacembelus armatus</name>
    <name type="common">zig-zag eel</name>
    <dbReference type="NCBI Taxonomy" id="205130"/>
    <lineage>
        <taxon>Eukaryota</taxon>
        <taxon>Metazoa</taxon>
        <taxon>Chordata</taxon>
        <taxon>Craniata</taxon>
        <taxon>Vertebrata</taxon>
        <taxon>Euteleostomi</taxon>
        <taxon>Actinopterygii</taxon>
        <taxon>Neopterygii</taxon>
        <taxon>Teleostei</taxon>
        <taxon>Neoteleostei</taxon>
        <taxon>Acanthomorphata</taxon>
        <taxon>Anabantaria</taxon>
        <taxon>Synbranchiformes</taxon>
        <taxon>Mastacembelidae</taxon>
        <taxon>Mastacembelus</taxon>
    </lineage>
</organism>